<gene>
    <name evidence="3" type="ORF">BJX63DRAFT_435928</name>
</gene>
<keyword evidence="4" id="KW-1185">Reference proteome</keyword>
<proteinExistence type="predicted"/>
<dbReference type="EMBL" id="JBFXLT010000107">
    <property type="protein sequence ID" value="KAL2808640.1"/>
    <property type="molecule type" value="Genomic_DNA"/>
</dbReference>
<evidence type="ECO:0000256" key="1">
    <source>
        <dbReference type="SAM" id="Coils"/>
    </source>
</evidence>
<name>A0ABR4GZL8_9EURO</name>
<protein>
    <submittedName>
        <fullName evidence="3">Uncharacterized protein</fullName>
    </submittedName>
</protein>
<accession>A0ABR4GZL8</accession>
<evidence type="ECO:0000313" key="4">
    <source>
        <dbReference type="Proteomes" id="UP001610334"/>
    </source>
</evidence>
<comment type="caution">
    <text evidence="3">The sequence shown here is derived from an EMBL/GenBank/DDBJ whole genome shotgun (WGS) entry which is preliminary data.</text>
</comment>
<feature type="region of interest" description="Disordered" evidence="2">
    <location>
        <begin position="1"/>
        <end position="42"/>
    </location>
</feature>
<sequence length="161" mass="19219">MSSRKFPPSCPHCRSERQFSSTVPPMAVPGELPPADELSISQHNRDRVLRAVERHRLGWEADEHQEALQALEDERLFEEVRQENREVDEFIRRHRRERRRWERDERQRREARERLDQGRVSALHAAPWHPLLKDDDQHVQAVIDKQDSLVQYHTLQDLGLT</sequence>
<organism evidence="3 4">
    <name type="scientific">Aspergillus granulosus</name>
    <dbReference type="NCBI Taxonomy" id="176169"/>
    <lineage>
        <taxon>Eukaryota</taxon>
        <taxon>Fungi</taxon>
        <taxon>Dikarya</taxon>
        <taxon>Ascomycota</taxon>
        <taxon>Pezizomycotina</taxon>
        <taxon>Eurotiomycetes</taxon>
        <taxon>Eurotiomycetidae</taxon>
        <taxon>Eurotiales</taxon>
        <taxon>Aspergillaceae</taxon>
        <taxon>Aspergillus</taxon>
        <taxon>Aspergillus subgen. Nidulantes</taxon>
    </lineage>
</organism>
<feature type="coiled-coil region" evidence="1">
    <location>
        <begin position="54"/>
        <end position="100"/>
    </location>
</feature>
<evidence type="ECO:0000256" key="2">
    <source>
        <dbReference type="SAM" id="MobiDB-lite"/>
    </source>
</evidence>
<evidence type="ECO:0000313" key="3">
    <source>
        <dbReference type="EMBL" id="KAL2808640.1"/>
    </source>
</evidence>
<dbReference type="Proteomes" id="UP001610334">
    <property type="component" value="Unassembled WGS sequence"/>
</dbReference>
<reference evidence="3 4" key="1">
    <citation type="submission" date="2024-07" db="EMBL/GenBank/DDBJ databases">
        <title>Section-level genome sequencing and comparative genomics of Aspergillus sections Usti and Cavernicolus.</title>
        <authorList>
            <consortium name="Lawrence Berkeley National Laboratory"/>
            <person name="Nybo J.L."/>
            <person name="Vesth T.C."/>
            <person name="Theobald S."/>
            <person name="Frisvad J.C."/>
            <person name="Larsen T.O."/>
            <person name="Kjaerboelling I."/>
            <person name="Rothschild-Mancinelli K."/>
            <person name="Lyhne E.K."/>
            <person name="Kogle M.E."/>
            <person name="Barry K."/>
            <person name="Clum A."/>
            <person name="Na H."/>
            <person name="Ledsgaard L."/>
            <person name="Lin J."/>
            <person name="Lipzen A."/>
            <person name="Kuo A."/>
            <person name="Riley R."/>
            <person name="Mondo S."/>
            <person name="Labutti K."/>
            <person name="Haridas S."/>
            <person name="Pangalinan J."/>
            <person name="Salamov A.A."/>
            <person name="Simmons B.A."/>
            <person name="Magnuson J.K."/>
            <person name="Chen J."/>
            <person name="Drula E."/>
            <person name="Henrissat B."/>
            <person name="Wiebenga A."/>
            <person name="Lubbers R.J."/>
            <person name="Gomes A.C."/>
            <person name="Makela M.R."/>
            <person name="Stajich J."/>
            <person name="Grigoriev I.V."/>
            <person name="Mortensen U.H."/>
            <person name="De Vries R.P."/>
            <person name="Baker S.E."/>
            <person name="Andersen M.R."/>
        </authorList>
    </citation>
    <scope>NUCLEOTIDE SEQUENCE [LARGE SCALE GENOMIC DNA]</scope>
    <source>
        <strain evidence="3 4">CBS 588.65</strain>
    </source>
</reference>
<keyword evidence="1" id="KW-0175">Coiled coil</keyword>